<dbReference type="GO" id="GO:0043138">
    <property type="term" value="F:3'-5' DNA helicase activity"/>
    <property type="evidence" value="ECO:0007669"/>
    <property type="project" value="TreeGrafter"/>
</dbReference>
<dbReference type="InterPro" id="IPR027417">
    <property type="entry name" value="P-loop_NTPase"/>
</dbReference>
<dbReference type="GO" id="GO:0005524">
    <property type="term" value="F:ATP binding"/>
    <property type="evidence" value="ECO:0007669"/>
    <property type="project" value="UniProtKB-KW"/>
</dbReference>
<keyword evidence="7" id="KW-0238">DNA-binding</keyword>
<dbReference type="InterPro" id="IPR001650">
    <property type="entry name" value="Helicase_C-like"/>
</dbReference>
<dbReference type="PANTHER" id="PTHR30580">
    <property type="entry name" value="PRIMOSOMAL PROTEIN N"/>
    <property type="match status" value="1"/>
</dbReference>
<keyword evidence="9" id="KW-0378">Hydrolase</keyword>
<keyword evidence="10" id="KW-1185">Reference proteome</keyword>
<keyword evidence="9" id="KW-0347">Helicase</keyword>
<evidence type="ECO:0000313" key="9">
    <source>
        <dbReference type="EMBL" id="KGE03152.1"/>
    </source>
</evidence>
<dbReference type="GO" id="GO:0003677">
    <property type="term" value="F:DNA binding"/>
    <property type="evidence" value="ECO:0007669"/>
    <property type="project" value="UniProtKB-KW"/>
</dbReference>
<sequence length="340" mass="36479">MDLRRQPLRAGLSPALLTAVEETLGQGGQVLLFLNRRGYASRLQCHDCGWVAGCDHCDARLTVHRRRKRLQCHHCGARKPLPVACPACGGTQLLAGGLGTEQTEEFLAAALPRWPLYRVDSDAIDSPAAMETLLAGVGRGEPCILLGTQMLTKGHHFPAVALVGVVDCDALLFAGDFRGEERLAQLLTQVAGRAGRAGRPGRMLLQSHYPDHPLLRAILEQPYNEVATALLARRVAAGLPPAGQIALVRADSPRAGEGERFLAALRRDAAAMLPQGTQLVGPLPSALPRRAGRYRDQLLCLSPDRARGALAAGALVQAGEALRSPRALNWFLEIDPLDTL</sequence>
<dbReference type="InterPro" id="IPR041236">
    <property type="entry name" value="PriA_C"/>
</dbReference>
<keyword evidence="5" id="KW-0862">Zinc</keyword>
<keyword evidence="3" id="KW-0479">Metal-binding</keyword>
<reference evidence="9 10" key="1">
    <citation type="journal article" date="2014" name="Genome Announc.">
        <title>Genome Sequence of Gammaproteobacterial Pseudohaliea rubra Type Strain DSM 19751, Isolated from Coastal Seawater of the Mediterranean Sea.</title>
        <authorList>
            <person name="Spring S."/>
            <person name="Fiebig A."/>
            <person name="Riedel T."/>
            <person name="Goker M."/>
            <person name="Klenk H.P."/>
        </authorList>
    </citation>
    <scope>NUCLEOTIDE SEQUENCE [LARGE SCALE GENOMIC DNA]</scope>
    <source>
        <strain evidence="9 10">DSM 19751</strain>
    </source>
</reference>
<evidence type="ECO:0000259" key="8">
    <source>
        <dbReference type="SMART" id="SM00490"/>
    </source>
</evidence>
<dbReference type="AlphaFoldDB" id="A0A095VNY0"/>
<proteinExistence type="predicted"/>
<evidence type="ECO:0000256" key="4">
    <source>
        <dbReference type="ARBA" id="ARBA00022741"/>
    </source>
</evidence>
<dbReference type="InterPro" id="IPR005259">
    <property type="entry name" value="PriA"/>
</dbReference>
<evidence type="ECO:0000256" key="1">
    <source>
        <dbReference type="ARBA" id="ARBA00022515"/>
    </source>
</evidence>
<dbReference type="GO" id="GO:0006270">
    <property type="term" value="P:DNA replication initiation"/>
    <property type="evidence" value="ECO:0007669"/>
    <property type="project" value="TreeGrafter"/>
</dbReference>
<dbReference type="NCBIfam" id="TIGR00595">
    <property type="entry name" value="priA"/>
    <property type="match status" value="1"/>
</dbReference>
<keyword evidence="6" id="KW-0067">ATP-binding</keyword>
<comment type="caution">
    <text evidence="9">The sequence shown here is derived from an EMBL/GenBank/DDBJ whole genome shotgun (WGS) entry which is preliminary data.</text>
</comment>
<dbReference type="eggNOG" id="COG1198">
    <property type="taxonomic scope" value="Bacteria"/>
</dbReference>
<evidence type="ECO:0000256" key="6">
    <source>
        <dbReference type="ARBA" id="ARBA00022840"/>
    </source>
</evidence>
<evidence type="ECO:0000256" key="7">
    <source>
        <dbReference type="ARBA" id="ARBA00023125"/>
    </source>
</evidence>
<dbReference type="CDD" id="cd18804">
    <property type="entry name" value="SF2_C_priA"/>
    <property type="match status" value="1"/>
</dbReference>
<dbReference type="GO" id="GO:0006269">
    <property type="term" value="P:DNA replication, synthesis of primer"/>
    <property type="evidence" value="ECO:0007669"/>
    <property type="project" value="UniProtKB-KW"/>
</dbReference>
<dbReference type="SUPFAM" id="SSF52540">
    <property type="entry name" value="P-loop containing nucleoside triphosphate hydrolases"/>
    <property type="match status" value="1"/>
</dbReference>
<evidence type="ECO:0000256" key="5">
    <source>
        <dbReference type="ARBA" id="ARBA00022833"/>
    </source>
</evidence>
<organism evidence="9 10">
    <name type="scientific">Pseudohaliea rubra DSM 19751</name>
    <dbReference type="NCBI Taxonomy" id="1265313"/>
    <lineage>
        <taxon>Bacteria</taxon>
        <taxon>Pseudomonadati</taxon>
        <taxon>Pseudomonadota</taxon>
        <taxon>Gammaproteobacteria</taxon>
        <taxon>Cellvibrionales</taxon>
        <taxon>Halieaceae</taxon>
        <taxon>Pseudohaliea</taxon>
    </lineage>
</organism>
<dbReference type="PATRIC" id="fig|1265313.6.peg.2240"/>
<evidence type="ECO:0000313" key="10">
    <source>
        <dbReference type="Proteomes" id="UP000029640"/>
    </source>
</evidence>
<dbReference type="Pfam" id="PF18074">
    <property type="entry name" value="PriA_C"/>
    <property type="match status" value="1"/>
</dbReference>
<dbReference type="Proteomes" id="UP000029640">
    <property type="component" value="Unassembled WGS sequence"/>
</dbReference>
<keyword evidence="4" id="KW-0547">Nucleotide-binding</keyword>
<dbReference type="STRING" id="1265313.HRUBRA_02269"/>
<dbReference type="HOGENOM" id="CLU_013353_0_0_6"/>
<evidence type="ECO:0000256" key="2">
    <source>
        <dbReference type="ARBA" id="ARBA00022705"/>
    </source>
</evidence>
<feature type="domain" description="Helicase C-terminal" evidence="8">
    <location>
        <begin position="101"/>
        <end position="198"/>
    </location>
</feature>
<dbReference type="GO" id="GO:0046872">
    <property type="term" value="F:metal ion binding"/>
    <property type="evidence" value="ECO:0007669"/>
    <property type="project" value="UniProtKB-KW"/>
</dbReference>
<accession>A0A095VNY0</accession>
<gene>
    <name evidence="9" type="ORF">HRUBRA_02269</name>
</gene>
<dbReference type="GO" id="GO:0006310">
    <property type="term" value="P:DNA recombination"/>
    <property type="evidence" value="ECO:0007669"/>
    <property type="project" value="InterPro"/>
</dbReference>
<protein>
    <submittedName>
        <fullName evidence="9">Helicase PriA essential for oriC/DnaA-independent DNA replication</fullName>
    </submittedName>
</protein>
<dbReference type="SMART" id="SM00490">
    <property type="entry name" value="HELICc"/>
    <property type="match status" value="1"/>
</dbReference>
<evidence type="ECO:0000256" key="3">
    <source>
        <dbReference type="ARBA" id="ARBA00022723"/>
    </source>
</evidence>
<dbReference type="InterPro" id="IPR040498">
    <property type="entry name" value="PriA_CRR"/>
</dbReference>
<keyword evidence="1" id="KW-0639">Primosome</keyword>
<dbReference type="GO" id="GO:1990077">
    <property type="term" value="C:primosome complex"/>
    <property type="evidence" value="ECO:0007669"/>
    <property type="project" value="UniProtKB-KW"/>
</dbReference>
<dbReference type="GO" id="GO:0006302">
    <property type="term" value="P:double-strand break repair"/>
    <property type="evidence" value="ECO:0007669"/>
    <property type="project" value="InterPro"/>
</dbReference>
<dbReference type="Pfam" id="PF18319">
    <property type="entry name" value="Zn_ribbon_PriA"/>
    <property type="match status" value="1"/>
</dbReference>
<dbReference type="EMBL" id="AUVB01000067">
    <property type="protein sequence ID" value="KGE03152.1"/>
    <property type="molecule type" value="Genomic_DNA"/>
</dbReference>
<dbReference type="PANTHER" id="PTHR30580:SF0">
    <property type="entry name" value="PRIMOSOMAL PROTEIN N"/>
    <property type="match status" value="1"/>
</dbReference>
<keyword evidence="2" id="KW-0235">DNA replication</keyword>
<name>A0A095VNY0_9GAMM</name>
<dbReference type="Gene3D" id="3.40.50.300">
    <property type="entry name" value="P-loop containing nucleotide triphosphate hydrolases"/>
    <property type="match status" value="1"/>
</dbReference>